<keyword evidence="1" id="KW-0614">Plasmid</keyword>
<geneLocation type="plasmid" evidence="1 2">
    <name>pSYMBR3459</name>
</geneLocation>
<protein>
    <submittedName>
        <fullName evidence="1">Putative transposase</fullName>
    </submittedName>
</protein>
<sequence length="78" mass="8518">MSAIEQCRSAALGGYVLHCAGCDRWITCRSGFFLLVRVCSRACSGAVSSKHSKRRTEYAGLADSATFTRWLAPLRACE</sequence>
<dbReference type="PATRIC" id="fig|1229205.11.peg.6962"/>
<gene>
    <name evidence="1" type="ORF">BUPH_08270</name>
</gene>
<dbReference type="Proteomes" id="UP000010105">
    <property type="component" value="Plasmid pSYMBR3459"/>
</dbReference>
<dbReference type="KEGG" id="bpx:BUPH_08270"/>
<evidence type="ECO:0000313" key="1">
    <source>
        <dbReference type="EMBL" id="AFT90240.1"/>
    </source>
</evidence>
<dbReference type="HOGENOM" id="CLU_2615222_0_0_4"/>
<name>K0DZB3_9BURK</name>
<dbReference type="AlphaFoldDB" id="K0DZB3"/>
<evidence type="ECO:0000313" key="2">
    <source>
        <dbReference type="Proteomes" id="UP000010105"/>
    </source>
</evidence>
<accession>K0DZB3</accession>
<proteinExistence type="predicted"/>
<dbReference type="EMBL" id="CP003865">
    <property type="protein sequence ID" value="AFT90240.1"/>
    <property type="molecule type" value="Genomic_DNA"/>
</dbReference>
<organism evidence="1 2">
    <name type="scientific">Paraburkholderia phenoliruptrix BR3459a</name>
    <dbReference type="NCBI Taxonomy" id="1229205"/>
    <lineage>
        <taxon>Bacteria</taxon>
        <taxon>Pseudomonadati</taxon>
        <taxon>Pseudomonadota</taxon>
        <taxon>Betaproteobacteria</taxon>
        <taxon>Burkholderiales</taxon>
        <taxon>Burkholderiaceae</taxon>
        <taxon>Paraburkholderia</taxon>
    </lineage>
</organism>
<reference evidence="1 2" key="1">
    <citation type="journal article" date="2012" name="J. Bacteriol.">
        <title>Complete Genome Sequence of Burkholderia phenoliruptrix BR3459a (CLA1), a Heat-Tolerant, Nitrogen-Fixing Symbiont of Mimosa flocculosa.</title>
        <authorList>
            <person name="de Oliveira Cunha C."/>
            <person name="Goda Zuleta L.F."/>
            <person name="Paula de Almeida L.G."/>
            <person name="Prioli Ciapina L."/>
            <person name="Lustrino Borges W."/>
            <person name="Pitard R.M."/>
            <person name="Baldani J.I."/>
            <person name="Straliotto R."/>
            <person name="de Faria S.M."/>
            <person name="Hungria M."/>
            <person name="Sousa Cavada B."/>
            <person name="Mercante F.M."/>
            <person name="Ribeiro de Vasconcelos A.T."/>
        </authorList>
    </citation>
    <scope>NUCLEOTIDE SEQUENCE [LARGE SCALE GENOMIC DNA]</scope>
    <source>
        <strain evidence="1 2">BR3459a</strain>
        <plasmid evidence="1 2">pSYMBR3459</plasmid>
    </source>
</reference>